<accession>A0A1V9YM18</accession>
<reference evidence="4 5" key="1">
    <citation type="journal article" date="2014" name="Genome Biol. Evol.">
        <title>The secreted proteins of Achlya hypogyna and Thraustotheca clavata identify the ancestral oomycete secretome and reveal gene acquisitions by horizontal gene transfer.</title>
        <authorList>
            <person name="Misner I."/>
            <person name="Blouin N."/>
            <person name="Leonard G."/>
            <person name="Richards T.A."/>
            <person name="Lane C.E."/>
        </authorList>
    </citation>
    <scope>NUCLEOTIDE SEQUENCE [LARGE SCALE GENOMIC DNA]</scope>
    <source>
        <strain evidence="4 5">ATCC 48635</strain>
    </source>
</reference>
<evidence type="ECO:0000313" key="5">
    <source>
        <dbReference type="Proteomes" id="UP000243579"/>
    </source>
</evidence>
<feature type="region of interest" description="Disordered" evidence="1">
    <location>
        <begin position="260"/>
        <end position="286"/>
    </location>
</feature>
<dbReference type="Proteomes" id="UP000243579">
    <property type="component" value="Unassembled WGS sequence"/>
</dbReference>
<gene>
    <name evidence="4" type="ORF">ACHHYP_20451</name>
</gene>
<keyword evidence="3" id="KW-0732">Signal</keyword>
<dbReference type="PROSITE" id="PS51257">
    <property type="entry name" value="PROKAR_LIPOPROTEIN"/>
    <property type="match status" value="1"/>
</dbReference>
<comment type="caution">
    <text evidence="4">The sequence shown here is derived from an EMBL/GenBank/DDBJ whole genome shotgun (WGS) entry which is preliminary data.</text>
</comment>
<feature type="compositionally biased region" description="Polar residues" evidence="1">
    <location>
        <begin position="261"/>
        <end position="277"/>
    </location>
</feature>
<dbReference type="OrthoDB" id="71275at2759"/>
<keyword evidence="5" id="KW-1185">Reference proteome</keyword>
<keyword evidence="2" id="KW-1133">Transmembrane helix</keyword>
<feature type="transmembrane region" description="Helical" evidence="2">
    <location>
        <begin position="139"/>
        <end position="160"/>
    </location>
</feature>
<protein>
    <recommendedName>
        <fullName evidence="6">Transmembrane protein</fullName>
    </recommendedName>
</protein>
<keyword evidence="2" id="KW-0472">Membrane</keyword>
<organism evidence="4 5">
    <name type="scientific">Achlya hypogyna</name>
    <name type="common">Oomycete</name>
    <name type="synonym">Protoachlya hypogyna</name>
    <dbReference type="NCBI Taxonomy" id="1202772"/>
    <lineage>
        <taxon>Eukaryota</taxon>
        <taxon>Sar</taxon>
        <taxon>Stramenopiles</taxon>
        <taxon>Oomycota</taxon>
        <taxon>Saprolegniomycetes</taxon>
        <taxon>Saprolegniales</taxon>
        <taxon>Achlyaceae</taxon>
        <taxon>Achlya</taxon>
    </lineage>
</organism>
<dbReference type="AlphaFoldDB" id="A0A1V9YM18"/>
<dbReference type="EMBL" id="JNBR01001485">
    <property type="protein sequence ID" value="OQR86755.1"/>
    <property type="molecule type" value="Genomic_DNA"/>
</dbReference>
<dbReference type="Gene3D" id="1.20.140.150">
    <property type="match status" value="1"/>
</dbReference>
<evidence type="ECO:0000256" key="1">
    <source>
        <dbReference type="SAM" id="MobiDB-lite"/>
    </source>
</evidence>
<feature type="transmembrane region" description="Helical" evidence="2">
    <location>
        <begin position="105"/>
        <end position="127"/>
    </location>
</feature>
<feature type="signal peptide" evidence="3">
    <location>
        <begin position="1"/>
        <end position="18"/>
    </location>
</feature>
<evidence type="ECO:0000313" key="4">
    <source>
        <dbReference type="EMBL" id="OQR86755.1"/>
    </source>
</evidence>
<feature type="chain" id="PRO_5012822606" description="Transmembrane protein" evidence="3">
    <location>
        <begin position="19"/>
        <end position="286"/>
    </location>
</feature>
<keyword evidence="2" id="KW-0812">Transmembrane</keyword>
<feature type="transmembrane region" description="Helical" evidence="2">
    <location>
        <begin position="190"/>
        <end position="211"/>
    </location>
</feature>
<evidence type="ECO:0000256" key="2">
    <source>
        <dbReference type="SAM" id="Phobius"/>
    </source>
</evidence>
<proteinExistence type="predicted"/>
<evidence type="ECO:0008006" key="6">
    <source>
        <dbReference type="Google" id="ProtNLM"/>
    </source>
</evidence>
<evidence type="ECO:0000256" key="3">
    <source>
        <dbReference type="SAM" id="SignalP"/>
    </source>
</evidence>
<name>A0A1V9YM18_ACHHY</name>
<sequence>MKYTVVTVFFSLASLACCAVALMYPAWFQQKYEGTANGTSTVFQGFGLYAFYSTGALQNPFYASVTTLKYSDFCAQNAAGTPAPNWMLGNGPALAEIVCGSAMTALQYVMGFATGISALGLVGAIAATYNPSTGIAERVVSGATFIASLLLLTSLILWALQIQQKMYNVDVINSSYLECKAGVTNWSCWFYGYSFWTAIGSVVGMLITMYASSAGRAEKIRHFRNEYEQDLAIALQQSLEAAQHNDSSPQVMHQAGYTGGHYQQQTSDRSIYQQQPGTVDRNAGHV</sequence>